<dbReference type="Gene3D" id="1.10.287.1080">
    <property type="entry name" value="MazG-like"/>
    <property type="match status" value="1"/>
</dbReference>
<evidence type="ECO:0000259" key="1">
    <source>
        <dbReference type="Pfam" id="PF03819"/>
    </source>
</evidence>
<evidence type="ECO:0000313" key="2">
    <source>
        <dbReference type="EMBL" id="GCF11333.1"/>
    </source>
</evidence>
<dbReference type="GO" id="GO:0016787">
    <property type="term" value="F:hydrolase activity"/>
    <property type="evidence" value="ECO:0007669"/>
    <property type="project" value="UniProtKB-KW"/>
</dbReference>
<feature type="domain" description="NTP pyrophosphohydrolase MazG-like" evidence="1">
    <location>
        <begin position="36"/>
        <end position="106"/>
    </location>
</feature>
<dbReference type="InterPro" id="IPR004518">
    <property type="entry name" value="MazG-like_dom"/>
</dbReference>
<dbReference type="CDD" id="cd11541">
    <property type="entry name" value="NTP-PPase_u4"/>
    <property type="match status" value="1"/>
</dbReference>
<reference evidence="2 3" key="1">
    <citation type="submission" date="2019-01" db="EMBL/GenBank/DDBJ databases">
        <title>Draft genome sequence of Dictyobacter sp. Uno17.</title>
        <authorList>
            <person name="Wang C.M."/>
            <person name="Zheng Y."/>
            <person name="Sakai Y."/>
            <person name="Abe K."/>
            <person name="Yokota A."/>
            <person name="Yabe S."/>
        </authorList>
    </citation>
    <scope>NUCLEOTIDE SEQUENCE [LARGE SCALE GENOMIC DNA]</scope>
    <source>
        <strain evidence="2 3">Uno17</strain>
    </source>
</reference>
<protein>
    <submittedName>
        <fullName evidence="2">Nucleotide pyrophosphohydrolase</fullName>
    </submittedName>
</protein>
<dbReference type="Proteomes" id="UP000322530">
    <property type="component" value="Unassembled WGS sequence"/>
</dbReference>
<name>A0A5A5TJY3_9CHLR</name>
<evidence type="ECO:0000313" key="3">
    <source>
        <dbReference type="Proteomes" id="UP000322530"/>
    </source>
</evidence>
<dbReference type="EMBL" id="BIXY01000105">
    <property type="protein sequence ID" value="GCF11333.1"/>
    <property type="molecule type" value="Genomic_DNA"/>
</dbReference>
<proteinExistence type="predicted"/>
<dbReference type="InterPro" id="IPR011379">
    <property type="entry name" value="MazG-related_GP37"/>
</dbReference>
<dbReference type="PIRSF" id="PIRSF006639">
    <property type="entry name" value="UCP006639_pph"/>
    <property type="match status" value="1"/>
</dbReference>
<dbReference type="AlphaFoldDB" id="A0A5A5TJY3"/>
<dbReference type="Pfam" id="PF03819">
    <property type="entry name" value="MazG"/>
    <property type="match status" value="1"/>
</dbReference>
<organism evidence="2 3">
    <name type="scientific">Dictyobacter arantiisoli</name>
    <dbReference type="NCBI Taxonomy" id="2014874"/>
    <lineage>
        <taxon>Bacteria</taxon>
        <taxon>Bacillati</taxon>
        <taxon>Chloroflexota</taxon>
        <taxon>Ktedonobacteria</taxon>
        <taxon>Ktedonobacterales</taxon>
        <taxon>Dictyobacteraceae</taxon>
        <taxon>Dictyobacter</taxon>
    </lineage>
</organism>
<sequence>MDTTDTPTRITIQEYAQEIHRTCNLEDPKELLTLTALGIAGESGEIVDTLKKFLYHQHDLDVPELCKEVGDLLWYMTLLCDTLGLTMHDVMEANVKKLRKRYPDGFDAQRSRVREE</sequence>
<keyword evidence="2" id="KW-0378">Hydrolase</keyword>
<dbReference type="RefSeq" id="WP_149404166.1">
    <property type="nucleotide sequence ID" value="NZ_BIXY01000105.1"/>
</dbReference>
<keyword evidence="3" id="KW-1185">Reference proteome</keyword>
<dbReference type="OrthoDB" id="350573at2"/>
<gene>
    <name evidence="2" type="ORF">KDI_48970</name>
</gene>
<dbReference type="SUPFAM" id="SSF101386">
    <property type="entry name" value="all-alpha NTP pyrophosphatases"/>
    <property type="match status" value="1"/>
</dbReference>
<accession>A0A5A5TJY3</accession>
<comment type="caution">
    <text evidence="2">The sequence shown here is derived from an EMBL/GenBank/DDBJ whole genome shotgun (WGS) entry which is preliminary data.</text>
</comment>